<sequence>MARRRNFRIIFAAVVMATRCCLHRISFRDLIAHPLGRSLASSQHSDQNMQNRFFLFPTQTTHSSGKPTVSRLVRQEECVPRSCTKNLPCVAPEKILQSANSTASPTPTLPDPPKACTKAPQSVKITTLEARPFRAAS</sequence>
<comment type="caution">
    <text evidence="3">The sequence shown here is derived from an EMBL/GenBank/DDBJ whole genome shotgun (WGS) entry which is preliminary data.</text>
</comment>
<evidence type="ECO:0008006" key="5">
    <source>
        <dbReference type="Google" id="ProtNLM"/>
    </source>
</evidence>
<reference evidence="3 4" key="1">
    <citation type="journal article" date="2021" name="Elife">
        <title>Chloroplast acquisition without the gene transfer in kleptoplastic sea slugs, Plakobranchus ocellatus.</title>
        <authorList>
            <person name="Maeda T."/>
            <person name="Takahashi S."/>
            <person name="Yoshida T."/>
            <person name="Shimamura S."/>
            <person name="Takaki Y."/>
            <person name="Nagai Y."/>
            <person name="Toyoda A."/>
            <person name="Suzuki Y."/>
            <person name="Arimoto A."/>
            <person name="Ishii H."/>
            <person name="Satoh N."/>
            <person name="Nishiyama T."/>
            <person name="Hasebe M."/>
            <person name="Maruyama T."/>
            <person name="Minagawa J."/>
            <person name="Obokata J."/>
            <person name="Shigenobu S."/>
        </authorList>
    </citation>
    <scope>NUCLEOTIDE SEQUENCE [LARGE SCALE GENOMIC DNA]</scope>
</reference>
<evidence type="ECO:0000256" key="1">
    <source>
        <dbReference type="SAM" id="MobiDB-lite"/>
    </source>
</evidence>
<dbReference type="EMBL" id="BLXT01001969">
    <property type="protein sequence ID" value="GFN89881.1"/>
    <property type="molecule type" value="Genomic_DNA"/>
</dbReference>
<proteinExistence type="predicted"/>
<name>A0AAV3Z3Q5_9GAST</name>
<evidence type="ECO:0000313" key="4">
    <source>
        <dbReference type="Proteomes" id="UP000735302"/>
    </source>
</evidence>
<accession>A0AAV3Z3Q5</accession>
<dbReference type="AlphaFoldDB" id="A0AAV3Z3Q5"/>
<keyword evidence="2" id="KW-0732">Signal</keyword>
<evidence type="ECO:0000256" key="2">
    <source>
        <dbReference type="SAM" id="SignalP"/>
    </source>
</evidence>
<feature type="chain" id="PRO_5043774904" description="Secreted protein" evidence="2">
    <location>
        <begin position="23"/>
        <end position="137"/>
    </location>
</feature>
<gene>
    <name evidence="3" type="ORF">PoB_001638700</name>
</gene>
<protein>
    <recommendedName>
        <fullName evidence="5">Secreted protein</fullName>
    </recommendedName>
</protein>
<feature type="region of interest" description="Disordered" evidence="1">
    <location>
        <begin position="100"/>
        <end position="120"/>
    </location>
</feature>
<feature type="signal peptide" evidence="2">
    <location>
        <begin position="1"/>
        <end position="22"/>
    </location>
</feature>
<keyword evidence="4" id="KW-1185">Reference proteome</keyword>
<organism evidence="3 4">
    <name type="scientific">Plakobranchus ocellatus</name>
    <dbReference type="NCBI Taxonomy" id="259542"/>
    <lineage>
        <taxon>Eukaryota</taxon>
        <taxon>Metazoa</taxon>
        <taxon>Spiralia</taxon>
        <taxon>Lophotrochozoa</taxon>
        <taxon>Mollusca</taxon>
        <taxon>Gastropoda</taxon>
        <taxon>Heterobranchia</taxon>
        <taxon>Euthyneura</taxon>
        <taxon>Panpulmonata</taxon>
        <taxon>Sacoglossa</taxon>
        <taxon>Placobranchoidea</taxon>
        <taxon>Plakobranchidae</taxon>
        <taxon>Plakobranchus</taxon>
    </lineage>
</organism>
<dbReference type="Proteomes" id="UP000735302">
    <property type="component" value="Unassembled WGS sequence"/>
</dbReference>
<evidence type="ECO:0000313" key="3">
    <source>
        <dbReference type="EMBL" id="GFN89881.1"/>
    </source>
</evidence>